<evidence type="ECO:0000256" key="1">
    <source>
        <dbReference type="ARBA" id="ARBA00010790"/>
    </source>
</evidence>
<dbReference type="PANTHER" id="PTHR11552">
    <property type="entry name" value="GLUCOSE-METHANOL-CHOLINE GMC OXIDOREDUCTASE"/>
    <property type="match status" value="1"/>
</dbReference>
<name>A0AAR5PC23_DENPD</name>
<comment type="similarity">
    <text evidence="1">Belongs to the GMC oxidoreductase family.</text>
</comment>
<dbReference type="SUPFAM" id="SSF51905">
    <property type="entry name" value="FAD/NAD(P)-binding domain"/>
    <property type="match status" value="2"/>
</dbReference>
<dbReference type="GO" id="GO:0050660">
    <property type="term" value="F:flavin adenine dinucleotide binding"/>
    <property type="evidence" value="ECO:0007669"/>
    <property type="project" value="InterPro"/>
</dbReference>
<dbReference type="PANTHER" id="PTHR11552:SF158">
    <property type="entry name" value="GH23626P-RELATED"/>
    <property type="match status" value="1"/>
</dbReference>
<sequence>MGSQKTATYDGRIISSKTFYNVNGNTSEAADIEVMLSGPPNNGPTHGELYTNASYTAVFDVLNTYTDISVPLTLLQPKSVGEITLASADPRDFPSINPKYFSDADDLETLYKAVEIVRNLENTTAFQRLGIEPIILDLPDCDADYEKLSKDWWICSIQYLTIAGHHAVGTTRMGNDAKTSVVSSELKVHGTSNLRVVDAGVIPDSISGHTSTPVMMVGEKAAEYTNASYTAVFDVLNTYTDISLPLTLLQPKSVGEITLASADPRDFPSINPKYFSDSDDLETLYKAVEIVRNLENTTAFQRLRIEPIILDIPDCDADYEKLSKDWWICSIQYVTTAGLHGVGTTRMGNNSETSVVSSELKVHGISNLRVVDAGVFPYPISGHTSTPVMMVGEKAAELIKNEYA</sequence>
<dbReference type="InterPro" id="IPR036188">
    <property type="entry name" value="FAD/NAD-bd_sf"/>
</dbReference>
<feature type="domain" description="Glucose-methanol-choline oxidoreductase C-terminal" evidence="2">
    <location>
        <begin position="77"/>
        <end position="218"/>
    </location>
</feature>
<reference evidence="4" key="1">
    <citation type="journal article" date="2013" name="Genome Biol.">
        <title>Draft genome of the mountain pine beetle, Dendroctonus ponderosae Hopkins, a major forest pest.</title>
        <authorList>
            <person name="Keeling C.I."/>
            <person name="Yuen M.M."/>
            <person name="Liao N.Y."/>
            <person name="Docking T.R."/>
            <person name="Chan S.K."/>
            <person name="Taylor G.A."/>
            <person name="Palmquist D.L."/>
            <person name="Jackman S.D."/>
            <person name="Nguyen A."/>
            <person name="Li M."/>
            <person name="Henderson H."/>
            <person name="Janes J.K."/>
            <person name="Zhao Y."/>
            <person name="Pandoh P."/>
            <person name="Moore R."/>
            <person name="Sperling F.A."/>
            <person name="Huber D.P."/>
            <person name="Birol I."/>
            <person name="Jones S.J."/>
            <person name="Bohlmann J."/>
        </authorList>
    </citation>
    <scope>NUCLEOTIDE SEQUENCE</scope>
</reference>
<organism evidence="3 4">
    <name type="scientific">Dendroctonus ponderosae</name>
    <name type="common">Mountain pine beetle</name>
    <dbReference type="NCBI Taxonomy" id="77166"/>
    <lineage>
        <taxon>Eukaryota</taxon>
        <taxon>Metazoa</taxon>
        <taxon>Ecdysozoa</taxon>
        <taxon>Arthropoda</taxon>
        <taxon>Hexapoda</taxon>
        <taxon>Insecta</taxon>
        <taxon>Pterygota</taxon>
        <taxon>Neoptera</taxon>
        <taxon>Endopterygota</taxon>
        <taxon>Coleoptera</taxon>
        <taxon>Polyphaga</taxon>
        <taxon>Cucujiformia</taxon>
        <taxon>Curculionidae</taxon>
        <taxon>Scolytinae</taxon>
        <taxon>Dendroctonus</taxon>
    </lineage>
</organism>
<proteinExistence type="inferred from homology"/>
<dbReference type="Proteomes" id="UP000019118">
    <property type="component" value="Unassembled WGS sequence"/>
</dbReference>
<reference evidence="3" key="2">
    <citation type="submission" date="2024-08" db="UniProtKB">
        <authorList>
            <consortium name="EnsemblMetazoa"/>
        </authorList>
    </citation>
    <scope>IDENTIFICATION</scope>
</reference>
<dbReference type="AlphaFoldDB" id="A0AAR5PC23"/>
<feature type="domain" description="Glucose-methanol-choline oxidoreductase C-terminal" evidence="2">
    <location>
        <begin position="251"/>
        <end position="392"/>
    </location>
</feature>
<accession>A0AAR5PC23</accession>
<evidence type="ECO:0000313" key="3">
    <source>
        <dbReference type="EnsemblMetazoa" id="XP_019758442.1"/>
    </source>
</evidence>
<dbReference type="SUPFAM" id="SSF54373">
    <property type="entry name" value="FAD-linked reductases, C-terminal domain"/>
    <property type="match status" value="2"/>
</dbReference>
<dbReference type="InterPro" id="IPR007867">
    <property type="entry name" value="GMC_OxRtase_C"/>
</dbReference>
<protein>
    <recommendedName>
        <fullName evidence="2">Glucose-methanol-choline oxidoreductase C-terminal domain-containing protein</fullName>
    </recommendedName>
</protein>
<dbReference type="Pfam" id="PF05199">
    <property type="entry name" value="GMC_oxred_C"/>
    <property type="match status" value="2"/>
</dbReference>
<keyword evidence="4" id="KW-1185">Reference proteome</keyword>
<dbReference type="GO" id="GO:0016614">
    <property type="term" value="F:oxidoreductase activity, acting on CH-OH group of donors"/>
    <property type="evidence" value="ECO:0007669"/>
    <property type="project" value="InterPro"/>
</dbReference>
<dbReference type="InterPro" id="IPR012132">
    <property type="entry name" value="GMC_OxRdtase"/>
</dbReference>
<evidence type="ECO:0000313" key="4">
    <source>
        <dbReference type="Proteomes" id="UP000019118"/>
    </source>
</evidence>
<dbReference type="Gene3D" id="3.50.50.60">
    <property type="entry name" value="FAD/NAD(P)-binding domain"/>
    <property type="match status" value="2"/>
</dbReference>
<evidence type="ECO:0000259" key="2">
    <source>
        <dbReference type="Pfam" id="PF05199"/>
    </source>
</evidence>
<dbReference type="Gene3D" id="3.30.560.10">
    <property type="entry name" value="Glucose Oxidase, domain 3"/>
    <property type="match status" value="2"/>
</dbReference>
<dbReference type="EnsemblMetazoa" id="XM_019902883.1">
    <property type="protein sequence ID" value="XP_019758442.1"/>
    <property type="gene ID" value="LOC109536598"/>
</dbReference>